<dbReference type="EMBL" id="JAUSQM010000001">
    <property type="protein sequence ID" value="MDP9823151.1"/>
    <property type="molecule type" value="Genomic_DNA"/>
</dbReference>
<sequence>MSRTLSAPVTVAFDYTRSTGPVLGRFFGGLRDGRLLAAKLSDESVVIPPPEFDPVTHAPVTDFVEVSPVGTVTSWTWVPEPVDRQPFDRPFAFALVQLDGATAPLLHALDVSSPEEVRTGMRVRVRWAAERVGHINDIICFEPAGDSDEGADAVAGSGRARALPTEEAASEQSRHPAPDGNGLVLPDPVTGIVTPVSLDYVYAASPEESAFYLALEEGRLIGQRCPECGKVYVPPRSACPADGTPTTDEVELSDTGTVTTFCVVNVPFLGQKITPPYVSAYVLLDGADIAFLHLILDIPAEEVRMGMRVKAVWKPREEWGTTIENISHFAPTGEPDADYDTYKHHL</sequence>
<dbReference type="InterPro" id="IPR022002">
    <property type="entry name" value="ChsH2_Znr"/>
</dbReference>
<feature type="domain" description="ChsH2 C-terminal OB-fold" evidence="2">
    <location>
        <begin position="249"/>
        <end position="314"/>
    </location>
</feature>
<evidence type="ECO:0000313" key="4">
    <source>
        <dbReference type="EMBL" id="MDP9823151.1"/>
    </source>
</evidence>
<dbReference type="Proteomes" id="UP001240447">
    <property type="component" value="Unassembled WGS sequence"/>
</dbReference>
<accession>A0ABT9NRV4</accession>
<dbReference type="Pfam" id="PF12172">
    <property type="entry name" value="zf-ChsH2"/>
    <property type="match status" value="1"/>
</dbReference>
<gene>
    <name evidence="4" type="ORF">J2S59_002960</name>
</gene>
<evidence type="ECO:0000259" key="3">
    <source>
        <dbReference type="Pfam" id="PF12172"/>
    </source>
</evidence>
<proteinExistence type="predicted"/>
<comment type="caution">
    <text evidence="4">The sequence shown here is derived from an EMBL/GenBank/DDBJ whole genome shotgun (WGS) entry which is preliminary data.</text>
</comment>
<keyword evidence="5" id="KW-1185">Reference proteome</keyword>
<dbReference type="InterPro" id="IPR012340">
    <property type="entry name" value="NA-bd_OB-fold"/>
</dbReference>
<name>A0ABT9NRV4_9ACTN</name>
<dbReference type="SUPFAM" id="SSF50249">
    <property type="entry name" value="Nucleic acid-binding proteins"/>
    <property type="match status" value="2"/>
</dbReference>
<feature type="domain" description="ChsH2 C-terminal OB-fold" evidence="2">
    <location>
        <begin position="64"/>
        <end position="127"/>
    </location>
</feature>
<dbReference type="PANTHER" id="PTHR34075:SF5">
    <property type="entry name" value="BLR3430 PROTEIN"/>
    <property type="match status" value="1"/>
</dbReference>
<evidence type="ECO:0000256" key="1">
    <source>
        <dbReference type="SAM" id="MobiDB-lite"/>
    </source>
</evidence>
<reference evidence="4 5" key="1">
    <citation type="submission" date="2023-07" db="EMBL/GenBank/DDBJ databases">
        <title>Sequencing the genomes of 1000 actinobacteria strains.</title>
        <authorList>
            <person name="Klenk H.-P."/>
        </authorList>
    </citation>
    <scope>NUCLEOTIDE SEQUENCE [LARGE SCALE GENOMIC DNA]</scope>
    <source>
        <strain evidence="4 5">GD13</strain>
    </source>
</reference>
<dbReference type="Gene3D" id="6.10.30.10">
    <property type="match status" value="2"/>
</dbReference>
<dbReference type="PANTHER" id="PTHR34075">
    <property type="entry name" value="BLR3430 PROTEIN"/>
    <property type="match status" value="1"/>
</dbReference>
<dbReference type="InterPro" id="IPR002878">
    <property type="entry name" value="ChsH2_C"/>
</dbReference>
<evidence type="ECO:0000259" key="2">
    <source>
        <dbReference type="Pfam" id="PF01796"/>
    </source>
</evidence>
<feature type="domain" description="ChsH2 rubredoxin-like zinc ribbon" evidence="3">
    <location>
        <begin position="214"/>
        <end position="243"/>
    </location>
</feature>
<dbReference type="RefSeq" id="WP_068119529.1">
    <property type="nucleotide sequence ID" value="NZ_CCXJ01000190.1"/>
</dbReference>
<evidence type="ECO:0000313" key="5">
    <source>
        <dbReference type="Proteomes" id="UP001240447"/>
    </source>
</evidence>
<dbReference type="InterPro" id="IPR052513">
    <property type="entry name" value="Thioester_dehydratase-like"/>
</dbReference>
<feature type="region of interest" description="Disordered" evidence="1">
    <location>
        <begin position="149"/>
        <end position="182"/>
    </location>
</feature>
<protein>
    <submittedName>
        <fullName evidence="4">OB-fold protein</fullName>
    </submittedName>
</protein>
<organism evidence="4 5">
    <name type="scientific">Nocardioides massiliensis</name>
    <dbReference type="NCBI Taxonomy" id="1325935"/>
    <lineage>
        <taxon>Bacteria</taxon>
        <taxon>Bacillati</taxon>
        <taxon>Actinomycetota</taxon>
        <taxon>Actinomycetes</taxon>
        <taxon>Propionibacteriales</taxon>
        <taxon>Nocardioidaceae</taxon>
        <taxon>Nocardioides</taxon>
    </lineage>
</organism>
<dbReference type="Pfam" id="PF01796">
    <property type="entry name" value="OB_ChsH2_C"/>
    <property type="match status" value="2"/>
</dbReference>